<dbReference type="PANTHER" id="PTHR34400:SF4">
    <property type="entry name" value="MEMBRANE PROTEIN"/>
    <property type="match status" value="1"/>
</dbReference>
<gene>
    <name evidence="2" type="ORF">EKH77_00890</name>
</gene>
<dbReference type="EMBL" id="CP034587">
    <property type="protein sequence ID" value="AZQ69963.1"/>
    <property type="molecule type" value="Genomic_DNA"/>
</dbReference>
<feature type="domain" description="Iminophenyl-pyruvate dimer synthase" evidence="1">
    <location>
        <begin position="26"/>
        <end position="240"/>
    </location>
</feature>
<dbReference type="OrthoDB" id="9800162at2"/>
<sequence length="406" mass="44428">MPHLTARSAVRATDGITTLDELARHLTDAARIELSTIPPYLYAAYSLKTSGYSQWAQGASAQRTLIGIAIEEMLHMALVRNVMVATKCETVDGKEFRFYDTDTIPAYPGDMLHRLPPLTLHTQRISTAAIEGFMEVELPESKQQQTRKPSDEYHTLGELYDAIGKGIVALSGRIAWGLDNTRWRQQYRRGYWNQWGGPPKPLPVVDQGSALDALYVIVEQGEGAPDEQEDSHYQKFTRVRDHVDGIGVVDESGQQKYTIDSGDEAVWPVVTDPKATDFTGPVRTLAELSDAAYCYVLALLDKLYRTPADDPMGNDAGPESVRYGLERGFVAAMQGVLSPVAGLLVATPVGGGKNAGPTFGYYDLGARPKQALQDLCVRPELMAAYPQLGGGDGVLHQISLLPDFTL</sequence>
<dbReference type="RefSeq" id="WP_126912528.1">
    <property type="nucleotide sequence ID" value="NZ_CP034587.1"/>
</dbReference>
<keyword evidence="3" id="KW-1185">Reference proteome</keyword>
<organism evidence="2 3">
    <name type="scientific">Streptomyces luteoverticillatus</name>
    <name type="common">Streptoverticillium luteoverticillatus</name>
    <dbReference type="NCBI Taxonomy" id="66425"/>
    <lineage>
        <taxon>Bacteria</taxon>
        <taxon>Bacillati</taxon>
        <taxon>Actinomycetota</taxon>
        <taxon>Actinomycetes</taxon>
        <taxon>Kitasatosporales</taxon>
        <taxon>Streptomycetaceae</taxon>
        <taxon>Streptomyces</taxon>
    </lineage>
</organism>
<dbReference type="Pfam" id="PF12902">
    <property type="entry name" value="Ferritin-like"/>
    <property type="match status" value="1"/>
</dbReference>
<evidence type="ECO:0000313" key="2">
    <source>
        <dbReference type="EMBL" id="AZQ69963.1"/>
    </source>
</evidence>
<dbReference type="Proteomes" id="UP000267900">
    <property type="component" value="Chromosome"/>
</dbReference>
<proteinExistence type="predicted"/>
<reference evidence="2 3" key="1">
    <citation type="submission" date="2018-12" db="EMBL/GenBank/DDBJ databases">
        <title>The whole draft genome of Streptomyce luteoverticillatus CGMCC 15060.</title>
        <authorList>
            <person name="Feng Z."/>
            <person name="Chen G."/>
            <person name="Zhang J."/>
            <person name="Zhu H."/>
            <person name="Yu X."/>
            <person name="Zhang W."/>
            <person name="Zhang X."/>
        </authorList>
    </citation>
    <scope>NUCLEOTIDE SEQUENCE [LARGE SCALE GENOMIC DNA]</scope>
    <source>
        <strain evidence="2 3">CGMCC 15060</strain>
    </source>
</reference>
<dbReference type="PANTHER" id="PTHR34400">
    <property type="match status" value="1"/>
</dbReference>
<evidence type="ECO:0000313" key="3">
    <source>
        <dbReference type="Proteomes" id="UP000267900"/>
    </source>
</evidence>
<dbReference type="InterPro" id="IPR012347">
    <property type="entry name" value="Ferritin-like"/>
</dbReference>
<accession>A0A3Q9FSZ3</accession>
<dbReference type="Gene3D" id="1.20.1260.10">
    <property type="match status" value="1"/>
</dbReference>
<evidence type="ECO:0000259" key="1">
    <source>
        <dbReference type="Pfam" id="PF12902"/>
    </source>
</evidence>
<dbReference type="AlphaFoldDB" id="A0A3Q9FSZ3"/>
<protein>
    <recommendedName>
        <fullName evidence="1">Iminophenyl-pyruvate dimer synthase domain-containing protein</fullName>
    </recommendedName>
</protein>
<name>A0A3Q9FSZ3_STRLT</name>
<dbReference type="InterPro" id="IPR026820">
    <property type="entry name" value="VioB/RebD_dom"/>
</dbReference>